<dbReference type="AlphaFoldDB" id="A0A818JVY1"/>
<gene>
    <name evidence="2" type="ORF">KIK155_LOCUS18365</name>
</gene>
<sequence>MIWQLVSFGGICIPYKSKRKEFKNGKVETTRSVRNWQTTPTNTRQSPSSPLLHHHLHPSDSSTIKRAYTMARITVQSTNTSRAKPYTIQVEIGGCTFDRPLLGEFYSYENDFATHTSLKENEVIDRRCYRQESGAGVTRNDG</sequence>
<comment type="caution">
    <text evidence="2">The sequence shown here is derived from an EMBL/GenBank/DDBJ whole genome shotgun (WGS) entry which is preliminary data.</text>
</comment>
<proteinExistence type="predicted"/>
<reference evidence="2" key="1">
    <citation type="submission" date="2021-02" db="EMBL/GenBank/DDBJ databases">
        <authorList>
            <person name="Nowell W R."/>
        </authorList>
    </citation>
    <scope>NUCLEOTIDE SEQUENCE</scope>
</reference>
<feature type="compositionally biased region" description="Polar residues" evidence="1">
    <location>
        <begin position="32"/>
        <end position="45"/>
    </location>
</feature>
<dbReference type="Proteomes" id="UP000663865">
    <property type="component" value="Unassembled WGS sequence"/>
</dbReference>
<organism evidence="2 3">
    <name type="scientific">Rotaria socialis</name>
    <dbReference type="NCBI Taxonomy" id="392032"/>
    <lineage>
        <taxon>Eukaryota</taxon>
        <taxon>Metazoa</taxon>
        <taxon>Spiralia</taxon>
        <taxon>Gnathifera</taxon>
        <taxon>Rotifera</taxon>
        <taxon>Eurotatoria</taxon>
        <taxon>Bdelloidea</taxon>
        <taxon>Philodinida</taxon>
        <taxon>Philodinidae</taxon>
        <taxon>Rotaria</taxon>
    </lineage>
</organism>
<accession>A0A818JVY1</accession>
<protein>
    <submittedName>
        <fullName evidence="2">Uncharacterized protein</fullName>
    </submittedName>
</protein>
<feature type="region of interest" description="Disordered" evidence="1">
    <location>
        <begin position="26"/>
        <end position="57"/>
    </location>
</feature>
<dbReference type="EMBL" id="CAJNYV010003260">
    <property type="protein sequence ID" value="CAF3549491.1"/>
    <property type="molecule type" value="Genomic_DNA"/>
</dbReference>
<name>A0A818JVY1_9BILA</name>
<evidence type="ECO:0000313" key="3">
    <source>
        <dbReference type="Proteomes" id="UP000663865"/>
    </source>
</evidence>
<evidence type="ECO:0000256" key="1">
    <source>
        <dbReference type="SAM" id="MobiDB-lite"/>
    </source>
</evidence>
<evidence type="ECO:0000313" key="2">
    <source>
        <dbReference type="EMBL" id="CAF3549491.1"/>
    </source>
</evidence>